<dbReference type="EMBL" id="AVOT02128849">
    <property type="protein sequence ID" value="MBW0587991.1"/>
    <property type="molecule type" value="Genomic_DNA"/>
</dbReference>
<gene>
    <name evidence="2" type="ORF">O181_127706</name>
</gene>
<dbReference type="OrthoDB" id="2506989at2759"/>
<feature type="region of interest" description="Disordered" evidence="1">
    <location>
        <begin position="1"/>
        <end position="24"/>
    </location>
</feature>
<evidence type="ECO:0000313" key="2">
    <source>
        <dbReference type="EMBL" id="MBW0587991.1"/>
    </source>
</evidence>
<keyword evidence="3" id="KW-1185">Reference proteome</keyword>
<comment type="caution">
    <text evidence="2">The sequence shown here is derived from an EMBL/GenBank/DDBJ whole genome shotgun (WGS) entry which is preliminary data.</text>
</comment>
<dbReference type="AlphaFoldDB" id="A0A9Q3Q714"/>
<protein>
    <submittedName>
        <fullName evidence="2">Uncharacterized protein</fullName>
    </submittedName>
</protein>
<accession>A0A9Q3Q714</accession>
<proteinExistence type="predicted"/>
<sequence length="129" mass="15009">MPQHLTPPLERPELSRDPYGTPLSPNPLLFIETLKVSEERISMINFGSSGWLSEEETNFSKNVILLREEAIEFCEEEEGVLKHSYAKPYEIPVISHELWQKKPIKIPKSILPQFIELVREIIYTGLYEK</sequence>
<evidence type="ECO:0000313" key="3">
    <source>
        <dbReference type="Proteomes" id="UP000765509"/>
    </source>
</evidence>
<evidence type="ECO:0000256" key="1">
    <source>
        <dbReference type="SAM" id="MobiDB-lite"/>
    </source>
</evidence>
<reference evidence="2" key="1">
    <citation type="submission" date="2021-03" db="EMBL/GenBank/DDBJ databases">
        <title>Draft genome sequence of rust myrtle Austropuccinia psidii MF-1, a brazilian biotype.</title>
        <authorList>
            <person name="Quecine M.C."/>
            <person name="Pachon D.M.R."/>
            <person name="Bonatelli M.L."/>
            <person name="Correr F.H."/>
            <person name="Franceschini L.M."/>
            <person name="Leite T.F."/>
            <person name="Margarido G.R.A."/>
            <person name="Almeida C.A."/>
            <person name="Ferrarezi J.A."/>
            <person name="Labate C.A."/>
        </authorList>
    </citation>
    <scope>NUCLEOTIDE SEQUENCE</scope>
    <source>
        <strain evidence="2">MF-1</strain>
    </source>
</reference>
<dbReference type="Proteomes" id="UP000765509">
    <property type="component" value="Unassembled WGS sequence"/>
</dbReference>
<name>A0A9Q3Q714_9BASI</name>
<organism evidence="2 3">
    <name type="scientific">Austropuccinia psidii MF-1</name>
    <dbReference type="NCBI Taxonomy" id="1389203"/>
    <lineage>
        <taxon>Eukaryota</taxon>
        <taxon>Fungi</taxon>
        <taxon>Dikarya</taxon>
        <taxon>Basidiomycota</taxon>
        <taxon>Pucciniomycotina</taxon>
        <taxon>Pucciniomycetes</taxon>
        <taxon>Pucciniales</taxon>
        <taxon>Sphaerophragmiaceae</taxon>
        <taxon>Austropuccinia</taxon>
    </lineage>
</organism>